<evidence type="ECO:0000313" key="2">
    <source>
        <dbReference type="EMBL" id="GEQ48385.1"/>
    </source>
</evidence>
<name>A0AAN4UAM4_9ENTE</name>
<dbReference type="SUPFAM" id="SSF54593">
    <property type="entry name" value="Glyoxalase/Bleomycin resistance protein/Dihydroxybiphenyl dioxygenase"/>
    <property type="match status" value="1"/>
</dbReference>
<dbReference type="InterPro" id="IPR028973">
    <property type="entry name" value="PhnB-like"/>
</dbReference>
<dbReference type="Proteomes" id="UP000886607">
    <property type="component" value="Unassembled WGS sequence"/>
</dbReference>
<evidence type="ECO:0000259" key="1">
    <source>
        <dbReference type="Pfam" id="PF06983"/>
    </source>
</evidence>
<evidence type="ECO:0000313" key="3">
    <source>
        <dbReference type="EMBL" id="GEQ53488.1"/>
    </source>
</evidence>
<dbReference type="Pfam" id="PF06983">
    <property type="entry name" value="3-dmu-9_3-mt"/>
    <property type="match status" value="1"/>
</dbReference>
<dbReference type="RefSeq" id="WP_202583490.1">
    <property type="nucleotide sequence ID" value="NZ_BKBO01000003.1"/>
</dbReference>
<dbReference type="Gene3D" id="3.10.180.10">
    <property type="entry name" value="2,3-Dihydroxybiphenyl 1,2-Dioxygenase, domain 1"/>
    <property type="match status" value="1"/>
</dbReference>
<keyword evidence="5" id="KW-1185">Reference proteome</keyword>
<evidence type="ECO:0000313" key="5">
    <source>
        <dbReference type="Proteomes" id="UP000886607"/>
    </source>
</evidence>
<proteinExistence type="predicted"/>
<comment type="caution">
    <text evidence="3">The sequence shown here is derived from an EMBL/GenBank/DDBJ whole genome shotgun (WGS) entry which is preliminary data.</text>
</comment>
<reference evidence="3" key="1">
    <citation type="submission" date="2019-08" db="EMBL/GenBank/DDBJ databases">
        <authorList>
            <person name="Ishikawa M."/>
            <person name="Suzuki T."/>
            <person name="Matsutani M."/>
        </authorList>
    </citation>
    <scope>NUCLEOTIDE SEQUENCE</scope>
    <source>
        <strain evidence="3">7C1</strain>
        <strain evidence="2">8C4</strain>
    </source>
</reference>
<dbReference type="EMBL" id="BKBQ01000003">
    <property type="protein sequence ID" value="GEQ53488.1"/>
    <property type="molecule type" value="Genomic_DNA"/>
</dbReference>
<reference evidence="3" key="2">
    <citation type="journal article" date="2020" name="Int. Dairy J.">
        <title>Lactic acid bacterial diversity in Brie cheese focusing on salt concentration and pH of isolation medium and characterisation of halophilic and alkaliphilic lactic acid bacterial isolates.</title>
        <authorList>
            <person name="Unno R."/>
            <person name="Matsutani M."/>
            <person name="Suzuki T."/>
            <person name="Kodama K."/>
            <person name="Matsushita H."/>
            <person name="Yamasato K."/>
            <person name="Koizumi Y."/>
            <person name="Ishikawa M."/>
        </authorList>
    </citation>
    <scope>NUCLEOTIDE SEQUENCE</scope>
    <source>
        <strain evidence="3">7C1</strain>
        <strain evidence="2">8C4</strain>
    </source>
</reference>
<protein>
    <submittedName>
        <fullName evidence="3">3-demethylubiquinone-9 3-methyltransferase</fullName>
    </submittedName>
</protein>
<feature type="domain" description="PhnB-like" evidence="1">
    <location>
        <begin position="5"/>
        <end position="136"/>
    </location>
</feature>
<dbReference type="AlphaFoldDB" id="A0AAN4UAM4"/>
<sequence>MNIQLTPYVLLDGKANEAVDFYAEVFNAEIESREMLKDWPQEFGGKVPDGYENSIMHAHLNIGKAQLMLADLLPGQLNQSGTTVTILIDVKEVTDAKRIFSALLAGGQETMALQKTSFSPAMGQINGKFGVEWQIITEHPDMRKDSE</sequence>
<dbReference type="PANTHER" id="PTHR33990">
    <property type="entry name" value="PROTEIN YJDN-RELATED"/>
    <property type="match status" value="1"/>
</dbReference>
<dbReference type="Proteomes" id="UP000886597">
    <property type="component" value="Unassembled WGS sequence"/>
</dbReference>
<dbReference type="InterPro" id="IPR029068">
    <property type="entry name" value="Glyas_Bleomycin-R_OHBP_Dase"/>
</dbReference>
<dbReference type="EMBL" id="BKBO01000003">
    <property type="protein sequence ID" value="GEQ48385.1"/>
    <property type="molecule type" value="Genomic_DNA"/>
</dbReference>
<dbReference type="PANTHER" id="PTHR33990:SF1">
    <property type="entry name" value="PROTEIN YJDN"/>
    <property type="match status" value="1"/>
</dbReference>
<gene>
    <name evidence="2" type="ORF">TK11N_02370</name>
    <name evidence="3" type="ORF">TK2N_03320</name>
</gene>
<dbReference type="CDD" id="cd06588">
    <property type="entry name" value="PhnB_like"/>
    <property type="match status" value="1"/>
</dbReference>
<accession>A0AAN4UAM4</accession>
<evidence type="ECO:0000313" key="4">
    <source>
        <dbReference type="Proteomes" id="UP000886597"/>
    </source>
</evidence>
<organism evidence="3 4">
    <name type="scientific">Tetragenococcus koreensis</name>
    <dbReference type="NCBI Taxonomy" id="290335"/>
    <lineage>
        <taxon>Bacteria</taxon>
        <taxon>Bacillati</taxon>
        <taxon>Bacillota</taxon>
        <taxon>Bacilli</taxon>
        <taxon>Lactobacillales</taxon>
        <taxon>Enterococcaceae</taxon>
        <taxon>Tetragenococcus</taxon>
    </lineage>
</organism>